<evidence type="ECO:0000313" key="3">
    <source>
        <dbReference type="EMBL" id="RZV39271.1"/>
    </source>
</evidence>
<dbReference type="InterPro" id="IPR022622">
    <property type="entry name" value="DUF3492"/>
</dbReference>
<dbReference type="GO" id="GO:0016757">
    <property type="term" value="F:glycosyltransferase activity"/>
    <property type="evidence" value="ECO:0007669"/>
    <property type="project" value="InterPro"/>
</dbReference>
<comment type="caution">
    <text evidence="3">The sequence shown here is derived from an EMBL/GenBank/DDBJ whole genome shotgun (WGS) entry which is preliminary data.</text>
</comment>
<dbReference type="AlphaFoldDB" id="A0A520XDM2"/>
<reference evidence="3 4" key="1">
    <citation type="submission" date="2019-01" db="EMBL/GenBank/DDBJ databases">
        <title>Insights into ecological role of a new deltaproteobacterial order Candidatus Sinidesulfobacterales (Sva0485) by metagenomics and metatranscriptomics.</title>
        <authorList>
            <person name="Tan S."/>
            <person name="Liu J."/>
            <person name="Fang Y."/>
            <person name="Hedlund B."/>
            <person name="Lian Z.-H."/>
            <person name="Huang L.-Y."/>
            <person name="Li J.-T."/>
            <person name="Huang L.-N."/>
            <person name="Li W.-J."/>
            <person name="Jiang H.-C."/>
            <person name="Dong H.-L."/>
            <person name="Shu W.-S."/>
        </authorList>
    </citation>
    <scope>NUCLEOTIDE SEQUENCE [LARGE SCALE GENOMIC DNA]</scope>
    <source>
        <strain evidence="3">AP4</strain>
    </source>
</reference>
<protein>
    <submittedName>
        <fullName evidence="3">DUF3492 domain-containing protein</fullName>
    </submittedName>
</protein>
<dbReference type="Pfam" id="PF00534">
    <property type="entry name" value="Glycos_transf_1"/>
    <property type="match status" value="1"/>
</dbReference>
<sequence>MEKSIIENKNKPIKVLLVCEGTFPYVRGGVSTWIYQIIKGLPHINFGIVFMGAGKNDYKGLEYDIPDNLVYMSASYLFDDINRQNHKYSLLKEIIPIRKKTLSEKFNFIKKMHAQFNAQIKSDFPDRIKSLDFYFNFISEDFFLRDRKSWEFIKEEYLEFAYDLSFTDYFWTIRNIHAPIWKIANIAREIPSFEIVHSPSTGYAGFLSSILKHNRKSPFILTEHGIYVRERKIDILNSDMASVKETVMNTLFNAEHLKNVWIKFFEALGKLSYVSADNVISLFNDARTFQVNFGADSNKTQVIPNGVDIKKLSLLLKQRQKEIPKIVALIGRVVQIKDVKTFIKSIKLASDANNQIQGWIVGPEDEDEDYVKECKDMVAMLGMESNCLFLGFKNIYDILPKIGLLTLTSISEGMPLVVLEAFSAGIPAICTDVGACSQLINGGLDEDDMAIGKAGEIVPIANPQIIAKNYVAFLTDEQKWRKAQSAALERVNRYYSIESMLENYNHLYEEAS</sequence>
<dbReference type="InterPro" id="IPR047691">
    <property type="entry name" value="PelF-like"/>
</dbReference>
<gene>
    <name evidence="3" type="ORF">EVJ48_04905</name>
</gene>
<dbReference type="Pfam" id="PF11997">
    <property type="entry name" value="DUF3492"/>
    <property type="match status" value="1"/>
</dbReference>
<evidence type="ECO:0000259" key="2">
    <source>
        <dbReference type="Pfam" id="PF11997"/>
    </source>
</evidence>
<name>A0A520XDM2_9DELT</name>
<organism evidence="3 4">
    <name type="scientific">Candidatus Acidulodesulfobacterium acidiphilum</name>
    <dbReference type="NCBI Taxonomy" id="2597224"/>
    <lineage>
        <taxon>Bacteria</taxon>
        <taxon>Deltaproteobacteria</taxon>
        <taxon>Candidatus Acidulodesulfobacterales</taxon>
        <taxon>Candidatus Acidulodesulfobacterium</taxon>
    </lineage>
</organism>
<dbReference type="NCBIfam" id="NF038011">
    <property type="entry name" value="PelF"/>
    <property type="match status" value="1"/>
</dbReference>
<dbReference type="Gene3D" id="3.40.50.2000">
    <property type="entry name" value="Glycogen Phosphorylase B"/>
    <property type="match status" value="2"/>
</dbReference>
<dbReference type="PANTHER" id="PTHR12526">
    <property type="entry name" value="GLYCOSYLTRANSFERASE"/>
    <property type="match status" value="1"/>
</dbReference>
<evidence type="ECO:0000313" key="4">
    <source>
        <dbReference type="Proteomes" id="UP000322454"/>
    </source>
</evidence>
<proteinExistence type="predicted"/>
<feature type="domain" description="Glycosyl transferase family 1" evidence="1">
    <location>
        <begin position="320"/>
        <end position="485"/>
    </location>
</feature>
<dbReference type="EMBL" id="SHMQ01000011">
    <property type="protein sequence ID" value="RZV39271.1"/>
    <property type="molecule type" value="Genomic_DNA"/>
</dbReference>
<dbReference type="SUPFAM" id="SSF53756">
    <property type="entry name" value="UDP-Glycosyltransferase/glycogen phosphorylase"/>
    <property type="match status" value="1"/>
</dbReference>
<dbReference type="Proteomes" id="UP000322454">
    <property type="component" value="Unassembled WGS sequence"/>
</dbReference>
<dbReference type="PANTHER" id="PTHR12526:SF608">
    <property type="entry name" value="PELF"/>
    <property type="match status" value="1"/>
</dbReference>
<accession>A0A520XDM2</accession>
<feature type="domain" description="DUF3492" evidence="2">
    <location>
        <begin position="14"/>
        <end position="297"/>
    </location>
</feature>
<evidence type="ECO:0000259" key="1">
    <source>
        <dbReference type="Pfam" id="PF00534"/>
    </source>
</evidence>
<dbReference type="InterPro" id="IPR001296">
    <property type="entry name" value="Glyco_trans_1"/>
</dbReference>